<evidence type="ECO:0000313" key="5">
    <source>
        <dbReference type="EMBL" id="MBC6994491.1"/>
    </source>
</evidence>
<dbReference type="Gene3D" id="3.90.1530.30">
    <property type="match status" value="1"/>
</dbReference>
<dbReference type="Pfam" id="PF17762">
    <property type="entry name" value="HTH_ParB"/>
    <property type="match status" value="1"/>
</dbReference>
<dbReference type="InterPro" id="IPR036086">
    <property type="entry name" value="ParB/Sulfiredoxin_sf"/>
</dbReference>
<dbReference type="SUPFAM" id="SSF109709">
    <property type="entry name" value="KorB DNA-binding domain-like"/>
    <property type="match status" value="1"/>
</dbReference>
<dbReference type="SUPFAM" id="SSF110849">
    <property type="entry name" value="ParB/Sulfiredoxin"/>
    <property type="match status" value="1"/>
</dbReference>
<comment type="similarity">
    <text evidence="1">Belongs to the ParB family.</text>
</comment>
<evidence type="ECO:0000256" key="2">
    <source>
        <dbReference type="ARBA" id="ARBA00022829"/>
    </source>
</evidence>
<dbReference type="Pfam" id="PF02195">
    <property type="entry name" value="ParB_N"/>
    <property type="match status" value="1"/>
</dbReference>
<dbReference type="GO" id="GO:0005694">
    <property type="term" value="C:chromosome"/>
    <property type="evidence" value="ECO:0007669"/>
    <property type="project" value="TreeGrafter"/>
</dbReference>
<dbReference type="GO" id="GO:0007059">
    <property type="term" value="P:chromosome segregation"/>
    <property type="evidence" value="ECO:0007669"/>
    <property type="project" value="UniProtKB-KW"/>
</dbReference>
<dbReference type="Gene3D" id="1.10.10.2830">
    <property type="match status" value="1"/>
</dbReference>
<sequence>MAKQFTPKKKPSKSDLASSFDSLSIRAGAGLQAVLPQRLEEDREGTIQALSRQFAMLPLKDIFPNPDQPRKEFEKEALDALAESIKFHGIIQPMTVRHMGDGTYQIIGGERRYRASKLAGLEEVPAFIRTADDQTLLEMALIENIQRQDLNPMEIAYSYYRLKEDFNLTQNDVADRVGKPRTTVANYLGILTTSPKVQDAIREKKISIGVAKTFVAIKDVGQQELLLKEILANEGWTVRDIEKVAKAYQKKNKPGKPRSPRADEMDAFLERCKEFFGTNKVRITLDGKLAKSGTLSISFAHQEELEEWYKAMEPQLE</sequence>
<dbReference type="EMBL" id="JACSIT010000100">
    <property type="protein sequence ID" value="MBC6994491.1"/>
    <property type="molecule type" value="Genomic_DNA"/>
</dbReference>
<dbReference type="FunFam" id="3.90.1530.30:FF:000001">
    <property type="entry name" value="Chromosome partitioning protein ParB"/>
    <property type="match status" value="1"/>
</dbReference>
<dbReference type="InterPro" id="IPR003115">
    <property type="entry name" value="ParB_N"/>
</dbReference>
<dbReference type="RefSeq" id="WP_187466563.1">
    <property type="nucleotide sequence ID" value="NZ_JACSIT010000100.1"/>
</dbReference>
<gene>
    <name evidence="5" type="ORF">H9S92_09965</name>
</gene>
<organism evidence="5 6">
    <name type="scientific">Neolewinella lacunae</name>
    <dbReference type="NCBI Taxonomy" id="1517758"/>
    <lineage>
        <taxon>Bacteria</taxon>
        <taxon>Pseudomonadati</taxon>
        <taxon>Bacteroidota</taxon>
        <taxon>Saprospiria</taxon>
        <taxon>Saprospirales</taxon>
        <taxon>Lewinellaceae</taxon>
        <taxon>Neolewinella</taxon>
    </lineage>
</organism>
<dbReference type="PANTHER" id="PTHR33375:SF1">
    <property type="entry name" value="CHROMOSOME-PARTITIONING PROTEIN PARB-RELATED"/>
    <property type="match status" value="1"/>
</dbReference>
<evidence type="ECO:0000259" key="4">
    <source>
        <dbReference type="SMART" id="SM00470"/>
    </source>
</evidence>
<keyword evidence="6" id="KW-1185">Reference proteome</keyword>
<comment type="caution">
    <text evidence="5">The sequence shown here is derived from an EMBL/GenBank/DDBJ whole genome shotgun (WGS) entry which is preliminary data.</text>
</comment>
<evidence type="ECO:0000256" key="1">
    <source>
        <dbReference type="ARBA" id="ARBA00006295"/>
    </source>
</evidence>
<dbReference type="CDD" id="cd16393">
    <property type="entry name" value="SPO0J_N"/>
    <property type="match status" value="1"/>
</dbReference>
<dbReference type="NCBIfam" id="TIGR00180">
    <property type="entry name" value="parB_part"/>
    <property type="match status" value="1"/>
</dbReference>
<feature type="domain" description="ParB-like N-terminal" evidence="4">
    <location>
        <begin position="55"/>
        <end position="145"/>
    </location>
</feature>
<name>A0A923PKQ7_9BACT</name>
<dbReference type="InterPro" id="IPR004437">
    <property type="entry name" value="ParB/RepB/Spo0J"/>
</dbReference>
<proteinExistence type="inferred from homology"/>
<dbReference type="PANTHER" id="PTHR33375">
    <property type="entry name" value="CHROMOSOME-PARTITIONING PROTEIN PARB-RELATED"/>
    <property type="match status" value="1"/>
</dbReference>
<dbReference type="Proteomes" id="UP000650081">
    <property type="component" value="Unassembled WGS sequence"/>
</dbReference>
<reference evidence="5" key="1">
    <citation type="submission" date="2020-08" db="EMBL/GenBank/DDBJ databases">
        <title>Lewinella bacteria from marine environments.</title>
        <authorList>
            <person name="Zhong Y."/>
        </authorList>
    </citation>
    <scope>NUCLEOTIDE SEQUENCE</scope>
    <source>
        <strain evidence="5">KCTC 42187</strain>
    </source>
</reference>
<accession>A0A923PKQ7</accession>
<keyword evidence="3" id="KW-0238">DNA-binding</keyword>
<protein>
    <submittedName>
        <fullName evidence="5">ParB/RepB/Spo0J family partition protein</fullName>
    </submittedName>
</protein>
<dbReference type="InterPro" id="IPR050336">
    <property type="entry name" value="Chromosome_partition/occlusion"/>
</dbReference>
<dbReference type="GO" id="GO:0003677">
    <property type="term" value="F:DNA binding"/>
    <property type="evidence" value="ECO:0007669"/>
    <property type="project" value="UniProtKB-KW"/>
</dbReference>
<dbReference type="SMART" id="SM00470">
    <property type="entry name" value="ParB"/>
    <property type="match status" value="1"/>
</dbReference>
<evidence type="ECO:0000256" key="3">
    <source>
        <dbReference type="ARBA" id="ARBA00023125"/>
    </source>
</evidence>
<keyword evidence="2" id="KW-0159">Chromosome partition</keyword>
<evidence type="ECO:0000313" key="6">
    <source>
        <dbReference type="Proteomes" id="UP000650081"/>
    </source>
</evidence>
<dbReference type="FunFam" id="1.10.10.2830:FF:000001">
    <property type="entry name" value="Chromosome partitioning protein ParB"/>
    <property type="match status" value="1"/>
</dbReference>
<dbReference type="InterPro" id="IPR041468">
    <property type="entry name" value="HTH_ParB/Spo0J"/>
</dbReference>
<dbReference type="AlphaFoldDB" id="A0A923PKQ7"/>